<sequence length="198" mass="22710">MQDFFARISSARSELESQSIDSTNTSDTVALITQVQNLKRQIIPFKNKVSSYCTGQKLLNNHRFTFPPSWLYAENVEGEWSALMDVLEMKDTAIQTQITNLQTRIHEEDKLLEKHISDLISEWNKSRPVKGAIRPKDALTILSNFEDKFNRLKEELENIVKAKNALEISESVVSLNQQAASKLELALEELEDLYFVFS</sequence>
<reference evidence="1" key="1">
    <citation type="submission" date="2023-11" db="EMBL/GenBank/DDBJ databases">
        <authorList>
            <person name="Poullet M."/>
        </authorList>
    </citation>
    <scope>NUCLEOTIDE SEQUENCE</scope>
    <source>
        <strain evidence="1">E1834</strain>
    </source>
</reference>
<evidence type="ECO:0000313" key="1">
    <source>
        <dbReference type="EMBL" id="CAK5040997.1"/>
    </source>
</evidence>
<evidence type="ECO:0000313" key="2">
    <source>
        <dbReference type="Proteomes" id="UP001497535"/>
    </source>
</evidence>
<organism evidence="1 2">
    <name type="scientific">Meloidogyne enterolobii</name>
    <name type="common">Root-knot nematode worm</name>
    <name type="synonym">Meloidogyne mayaguensis</name>
    <dbReference type="NCBI Taxonomy" id="390850"/>
    <lineage>
        <taxon>Eukaryota</taxon>
        <taxon>Metazoa</taxon>
        <taxon>Ecdysozoa</taxon>
        <taxon>Nematoda</taxon>
        <taxon>Chromadorea</taxon>
        <taxon>Rhabditida</taxon>
        <taxon>Tylenchina</taxon>
        <taxon>Tylenchomorpha</taxon>
        <taxon>Tylenchoidea</taxon>
        <taxon>Meloidogynidae</taxon>
        <taxon>Meloidogyninae</taxon>
        <taxon>Meloidogyne</taxon>
    </lineage>
</organism>
<protein>
    <submittedName>
        <fullName evidence="1">Uncharacterized protein</fullName>
    </submittedName>
</protein>
<comment type="caution">
    <text evidence="1">The sequence shown here is derived from an EMBL/GenBank/DDBJ whole genome shotgun (WGS) entry which is preliminary data.</text>
</comment>
<dbReference type="Proteomes" id="UP001497535">
    <property type="component" value="Unassembled WGS sequence"/>
</dbReference>
<gene>
    <name evidence="1" type="ORF">MENTE1834_LOCUS10385</name>
</gene>
<accession>A0ACB0YCG5</accession>
<proteinExistence type="predicted"/>
<dbReference type="EMBL" id="CAVMJV010000010">
    <property type="protein sequence ID" value="CAK5040997.1"/>
    <property type="molecule type" value="Genomic_DNA"/>
</dbReference>
<keyword evidence="2" id="KW-1185">Reference proteome</keyword>
<name>A0ACB0YCG5_MELEN</name>